<organism evidence="6 7">
    <name type="scientific">Muntiacus reevesi</name>
    <name type="common">Reeves' muntjac</name>
    <name type="synonym">Cervus reevesi</name>
    <dbReference type="NCBI Taxonomy" id="9886"/>
    <lineage>
        <taxon>Eukaryota</taxon>
        <taxon>Metazoa</taxon>
        <taxon>Chordata</taxon>
        <taxon>Craniata</taxon>
        <taxon>Vertebrata</taxon>
        <taxon>Euteleostomi</taxon>
        <taxon>Mammalia</taxon>
        <taxon>Eutheria</taxon>
        <taxon>Laurasiatheria</taxon>
        <taxon>Artiodactyla</taxon>
        <taxon>Ruminantia</taxon>
        <taxon>Pecora</taxon>
        <taxon>Cervidae</taxon>
        <taxon>Muntiacinae</taxon>
        <taxon>Muntiacus</taxon>
    </lineage>
</organism>
<dbReference type="EMBL" id="VCEB01000010">
    <property type="protein sequence ID" value="KAB0372844.1"/>
    <property type="molecule type" value="Genomic_DNA"/>
</dbReference>
<comment type="caution">
    <text evidence="6">The sequence shown here is derived from an EMBL/GenBank/DDBJ whole genome shotgun (WGS) entry which is preliminary data.</text>
</comment>
<dbReference type="SMART" id="SM00220">
    <property type="entry name" value="S_TKc"/>
    <property type="match status" value="1"/>
</dbReference>
<dbReference type="SUPFAM" id="SSF56112">
    <property type="entry name" value="Protein kinase-like (PK-like)"/>
    <property type="match status" value="1"/>
</dbReference>
<dbReference type="PANTHER" id="PTHR24055">
    <property type="entry name" value="MITOGEN-ACTIVATED PROTEIN KINASE"/>
    <property type="match status" value="1"/>
</dbReference>
<dbReference type="PROSITE" id="PS50011">
    <property type="entry name" value="PROTEIN_KINASE_DOM"/>
    <property type="match status" value="1"/>
</dbReference>
<dbReference type="InterPro" id="IPR011009">
    <property type="entry name" value="Kinase-like_dom_sf"/>
</dbReference>
<accession>A0A5N3XHV7</accession>
<protein>
    <recommendedName>
        <fullName evidence="5">Protein kinase domain-containing protein</fullName>
    </recommendedName>
</protein>
<evidence type="ECO:0000256" key="2">
    <source>
        <dbReference type="ARBA" id="ARBA00022741"/>
    </source>
</evidence>
<feature type="region of interest" description="Disordered" evidence="4">
    <location>
        <begin position="207"/>
        <end position="230"/>
    </location>
</feature>
<dbReference type="GO" id="GO:0005524">
    <property type="term" value="F:ATP binding"/>
    <property type="evidence" value="ECO:0007669"/>
    <property type="project" value="UniProtKB-KW"/>
</dbReference>
<feature type="compositionally biased region" description="Basic and acidic residues" evidence="4">
    <location>
        <begin position="286"/>
        <end position="298"/>
    </location>
</feature>
<dbReference type="Proteomes" id="UP000326062">
    <property type="component" value="Chromosome 9"/>
</dbReference>
<dbReference type="Gene3D" id="3.30.200.20">
    <property type="entry name" value="Phosphorylase Kinase, domain 1"/>
    <property type="match status" value="1"/>
</dbReference>
<keyword evidence="3" id="KW-0067">ATP-binding</keyword>
<dbReference type="GO" id="GO:0004672">
    <property type="term" value="F:protein kinase activity"/>
    <property type="evidence" value="ECO:0007669"/>
    <property type="project" value="InterPro"/>
</dbReference>
<name>A0A5N3XHV7_MUNRE</name>
<evidence type="ECO:0000256" key="3">
    <source>
        <dbReference type="ARBA" id="ARBA00022840"/>
    </source>
</evidence>
<keyword evidence="7" id="KW-1185">Reference proteome</keyword>
<feature type="region of interest" description="Disordered" evidence="4">
    <location>
        <begin position="260"/>
        <end position="309"/>
    </location>
</feature>
<reference evidence="6 7" key="1">
    <citation type="submission" date="2019-06" db="EMBL/GenBank/DDBJ databases">
        <title>Discovery of a novel chromosome fission-fusion reversal in muntjac.</title>
        <authorList>
            <person name="Mudd A.B."/>
            <person name="Bredeson J.V."/>
            <person name="Baum R."/>
            <person name="Hockemeyer D."/>
            <person name="Rokhsar D.S."/>
        </authorList>
    </citation>
    <scope>NUCLEOTIDE SEQUENCE [LARGE SCALE GENOMIC DNA]</scope>
    <source>
        <strain evidence="6">UCam_UCB_Mr</strain>
        <tissue evidence="6">Fibroblast cell line</tissue>
    </source>
</reference>
<gene>
    <name evidence="6" type="ORF">FD755_015597</name>
</gene>
<keyword evidence="1" id="KW-0597">Phosphoprotein</keyword>
<evidence type="ECO:0000256" key="1">
    <source>
        <dbReference type="ARBA" id="ARBA00022553"/>
    </source>
</evidence>
<feature type="compositionally biased region" description="Polar residues" evidence="4">
    <location>
        <begin position="271"/>
        <end position="285"/>
    </location>
</feature>
<dbReference type="Gene3D" id="1.10.510.10">
    <property type="entry name" value="Transferase(Phosphotransferase) domain 1"/>
    <property type="match status" value="1"/>
</dbReference>
<dbReference type="InterPro" id="IPR000719">
    <property type="entry name" value="Prot_kinase_dom"/>
</dbReference>
<dbReference type="Pfam" id="PF00069">
    <property type="entry name" value="Pkinase"/>
    <property type="match status" value="1"/>
</dbReference>
<dbReference type="AlphaFoldDB" id="A0A5N3XHV7"/>
<dbReference type="InterPro" id="IPR050117">
    <property type="entry name" value="MAPK"/>
</dbReference>
<evidence type="ECO:0000259" key="5">
    <source>
        <dbReference type="PROSITE" id="PS50011"/>
    </source>
</evidence>
<sequence>YKPINKIEEGTFSEVTKMQNLRDGNYYALNNLQEVQALRRLNPHPNILTLHKVEKTPIIRGEKKITYYMNQLCKSLDHMHRNGIFHRDVKPEDILIKQDVLRLGDFRSCRSFYSKHPYMEYISTRWYRAPECLPTDGFHSYTMDLLQPLFPGANELVQISRIHDVMGTPAEAMSFDFPFKKGPGRPLLTTKLSPQCLSLLHGSEAEARGEASSAQGQAKGPPLFSPSAPIAPELLSNTWQAAPEGRKQKQQGPAHLMELPRPKLSGAAKPSSYSSPALQSVFATDTQKDIKPSLKEYRLPTTERSGGGC</sequence>
<proteinExistence type="predicted"/>
<evidence type="ECO:0000313" key="6">
    <source>
        <dbReference type="EMBL" id="KAB0372844.1"/>
    </source>
</evidence>
<feature type="non-terminal residue" evidence="6">
    <location>
        <position position="1"/>
    </location>
</feature>
<keyword evidence="2" id="KW-0547">Nucleotide-binding</keyword>
<evidence type="ECO:0000313" key="7">
    <source>
        <dbReference type="Proteomes" id="UP000326062"/>
    </source>
</evidence>
<evidence type="ECO:0000256" key="4">
    <source>
        <dbReference type="SAM" id="MobiDB-lite"/>
    </source>
</evidence>
<feature type="domain" description="Protein kinase" evidence="5">
    <location>
        <begin position="1"/>
        <end position="258"/>
    </location>
</feature>